<feature type="region of interest" description="Disordered" evidence="1">
    <location>
        <begin position="1"/>
        <end position="20"/>
    </location>
</feature>
<evidence type="ECO:0000256" key="1">
    <source>
        <dbReference type="SAM" id="MobiDB-lite"/>
    </source>
</evidence>
<reference evidence="2" key="2">
    <citation type="submission" date="2023-05" db="EMBL/GenBank/DDBJ databases">
        <authorList>
            <person name="Fouks B."/>
        </authorList>
    </citation>
    <scope>NUCLEOTIDE SEQUENCE</scope>
    <source>
        <strain evidence="2">Stay&amp;Tobe</strain>
        <tissue evidence="2">Testes</tissue>
    </source>
</reference>
<feature type="non-terminal residue" evidence="2">
    <location>
        <position position="103"/>
    </location>
</feature>
<comment type="caution">
    <text evidence="2">The sequence shown here is derived from an EMBL/GenBank/DDBJ whole genome shotgun (WGS) entry which is preliminary data.</text>
</comment>
<evidence type="ECO:0000313" key="3">
    <source>
        <dbReference type="Proteomes" id="UP001233999"/>
    </source>
</evidence>
<feature type="non-terminal residue" evidence="2">
    <location>
        <position position="1"/>
    </location>
</feature>
<dbReference type="AlphaFoldDB" id="A0AAD7ZXU2"/>
<dbReference type="EMBL" id="JASPKZ010005319">
    <property type="protein sequence ID" value="KAJ9588666.1"/>
    <property type="molecule type" value="Genomic_DNA"/>
</dbReference>
<sequence length="103" mass="12291">ILEPTVAGHTSKKTTSEESEWGRLKGHYQDERMVKAVYVLNRSWEEYRHIDEHGCHILTILKRNRKRKTINFVEDNTFLFVTLAACRNVMLKYRLGRNMLNRQ</sequence>
<gene>
    <name evidence="2" type="ORF">L9F63_018026</name>
</gene>
<reference evidence="2" key="1">
    <citation type="journal article" date="2023" name="IScience">
        <title>Live-bearing cockroach genome reveals convergent evolutionary mechanisms linked to viviparity in insects and beyond.</title>
        <authorList>
            <person name="Fouks B."/>
            <person name="Harrison M.C."/>
            <person name="Mikhailova A.A."/>
            <person name="Marchal E."/>
            <person name="English S."/>
            <person name="Carruthers M."/>
            <person name="Jennings E.C."/>
            <person name="Chiamaka E.L."/>
            <person name="Frigard R.A."/>
            <person name="Pippel M."/>
            <person name="Attardo G.M."/>
            <person name="Benoit J.B."/>
            <person name="Bornberg-Bauer E."/>
            <person name="Tobe S.S."/>
        </authorList>
    </citation>
    <scope>NUCLEOTIDE SEQUENCE</scope>
    <source>
        <strain evidence="2">Stay&amp;Tobe</strain>
    </source>
</reference>
<name>A0AAD7ZXU2_DIPPU</name>
<organism evidence="2 3">
    <name type="scientific">Diploptera punctata</name>
    <name type="common">Pacific beetle cockroach</name>
    <dbReference type="NCBI Taxonomy" id="6984"/>
    <lineage>
        <taxon>Eukaryota</taxon>
        <taxon>Metazoa</taxon>
        <taxon>Ecdysozoa</taxon>
        <taxon>Arthropoda</taxon>
        <taxon>Hexapoda</taxon>
        <taxon>Insecta</taxon>
        <taxon>Pterygota</taxon>
        <taxon>Neoptera</taxon>
        <taxon>Polyneoptera</taxon>
        <taxon>Dictyoptera</taxon>
        <taxon>Blattodea</taxon>
        <taxon>Blaberoidea</taxon>
        <taxon>Blaberidae</taxon>
        <taxon>Diplopterinae</taxon>
        <taxon>Diploptera</taxon>
    </lineage>
</organism>
<proteinExistence type="predicted"/>
<evidence type="ECO:0000313" key="2">
    <source>
        <dbReference type="EMBL" id="KAJ9588666.1"/>
    </source>
</evidence>
<accession>A0AAD7ZXU2</accession>
<protein>
    <submittedName>
        <fullName evidence="2">Uncharacterized protein</fullName>
    </submittedName>
</protein>
<dbReference type="Proteomes" id="UP001233999">
    <property type="component" value="Unassembled WGS sequence"/>
</dbReference>
<keyword evidence="3" id="KW-1185">Reference proteome</keyword>